<evidence type="ECO:0000256" key="11">
    <source>
        <dbReference type="ARBA" id="ARBA00023136"/>
    </source>
</evidence>
<dbReference type="Proteomes" id="UP000625711">
    <property type="component" value="Unassembled WGS sequence"/>
</dbReference>
<proteinExistence type="inferred from homology"/>
<keyword evidence="14" id="KW-0206">Cytoskeleton</keyword>
<organism evidence="18 19">
    <name type="scientific">Rhynchophorus ferrugineus</name>
    <name type="common">Red palm weevil</name>
    <name type="synonym">Curculio ferrugineus</name>
    <dbReference type="NCBI Taxonomy" id="354439"/>
    <lineage>
        <taxon>Eukaryota</taxon>
        <taxon>Metazoa</taxon>
        <taxon>Ecdysozoa</taxon>
        <taxon>Arthropoda</taxon>
        <taxon>Hexapoda</taxon>
        <taxon>Insecta</taxon>
        <taxon>Pterygota</taxon>
        <taxon>Neoptera</taxon>
        <taxon>Endopterygota</taxon>
        <taxon>Coleoptera</taxon>
        <taxon>Polyphaga</taxon>
        <taxon>Cucujiformia</taxon>
        <taxon>Curculionidae</taxon>
        <taxon>Dryophthorinae</taxon>
        <taxon>Rhynchophorus</taxon>
    </lineage>
</organism>
<keyword evidence="13" id="KW-0325">Glycoprotein</keyword>
<dbReference type="GO" id="GO:0016012">
    <property type="term" value="C:sarcoglycan complex"/>
    <property type="evidence" value="ECO:0007669"/>
    <property type="project" value="InterPro"/>
</dbReference>
<evidence type="ECO:0000256" key="14">
    <source>
        <dbReference type="ARBA" id="ARBA00023212"/>
    </source>
</evidence>
<dbReference type="GO" id="GO:0007517">
    <property type="term" value="P:muscle organ development"/>
    <property type="evidence" value="ECO:0007669"/>
    <property type="project" value="InterPro"/>
</dbReference>
<evidence type="ECO:0000256" key="15">
    <source>
        <dbReference type="ARBA" id="ARBA00026041"/>
    </source>
</evidence>
<dbReference type="GO" id="GO:0005856">
    <property type="term" value="C:cytoskeleton"/>
    <property type="evidence" value="ECO:0007669"/>
    <property type="project" value="UniProtKB-SubCell"/>
</dbReference>
<reference evidence="18" key="1">
    <citation type="submission" date="2020-08" db="EMBL/GenBank/DDBJ databases">
        <title>Genome sequencing and assembly of the red palm weevil Rhynchophorus ferrugineus.</title>
        <authorList>
            <person name="Dias G.B."/>
            <person name="Bergman C.M."/>
            <person name="Manee M."/>
        </authorList>
    </citation>
    <scope>NUCLEOTIDE SEQUENCE</scope>
    <source>
        <strain evidence="18">AA-2017</strain>
        <tissue evidence="18">Whole larva</tissue>
    </source>
</reference>
<dbReference type="OrthoDB" id="5843723at2759"/>
<evidence type="ECO:0000256" key="1">
    <source>
        <dbReference type="ARBA" id="ARBA00002860"/>
    </source>
</evidence>
<gene>
    <name evidence="18" type="ORF">GWI33_006637</name>
</gene>
<feature type="region of interest" description="Disordered" evidence="16">
    <location>
        <begin position="1"/>
        <end position="36"/>
    </location>
</feature>
<sequence length="324" mass="36500">MADYVIASPQHSTLSEDNDASSSRETAPLNNTNHTNTANKCFKTAYVPVEKQKPIPRGRKTFAFWTLVCLLFLLAIGNLILTVTILGVLRLGNGMQSIELLPYDKSIKLFGDVDFDHIYKQDGLIEGFEEENLEVIADDSSLLLNLYSKLNRIVNKLRVGHNETTFKGMNSFTVKNNEKRTVFDVTNPVYNNLKNLHHFNSKTIETNSIKSPLKENLKIEGDKVDLNGAEGTKLEAREIVWSADQDIYLKAKNGSIVLSGNEGTYIDVKRIPIAKLDRKNYVTAQFKICVCMPQGKLFRVPVINANDPVYCHHIDMSPQYNPCM</sequence>
<dbReference type="EMBL" id="JAACXV010000334">
    <property type="protein sequence ID" value="KAF7279876.1"/>
    <property type="molecule type" value="Genomic_DNA"/>
</dbReference>
<evidence type="ECO:0000256" key="3">
    <source>
        <dbReference type="ARBA" id="ARBA00004274"/>
    </source>
</evidence>
<feature type="compositionally biased region" description="Polar residues" evidence="16">
    <location>
        <begin position="9"/>
        <end position="36"/>
    </location>
</feature>
<dbReference type="Pfam" id="PF04790">
    <property type="entry name" value="Sarcoglycan_1"/>
    <property type="match status" value="1"/>
</dbReference>
<comment type="function">
    <text evidence="1">Component of the sarcoglycan complex, a subcomplex of the dystrophin-glycoprotein complex which forms a link between the F-actin cytoskeleton and the extracellular matrix.</text>
</comment>
<keyword evidence="10 17" id="KW-1133">Transmembrane helix</keyword>
<keyword evidence="11 17" id="KW-0472">Membrane</keyword>
<protein>
    <recommendedName>
        <fullName evidence="5">Beta-sarcoglycan</fullName>
    </recommendedName>
</protein>
<comment type="subunit">
    <text evidence="15">Cross-link to form 2 major subcomplexes: one consisting of SGCB, SGCD and SGCG and the other consisting of SGCB and SGCD. The association between SGCB and SGCG is particularly strong while SGCA is loosely associated with the other sarcoglycans.</text>
</comment>
<comment type="similarity">
    <text evidence="4">Belongs to the sarcoglycan beta/delta/gamma/zeta family.</text>
</comment>
<dbReference type="InterPro" id="IPR027659">
    <property type="entry name" value="Sgcb"/>
</dbReference>
<evidence type="ECO:0000256" key="16">
    <source>
        <dbReference type="SAM" id="MobiDB-lite"/>
    </source>
</evidence>
<keyword evidence="9" id="KW-0735">Signal-anchor</keyword>
<evidence type="ECO:0000256" key="17">
    <source>
        <dbReference type="SAM" id="Phobius"/>
    </source>
</evidence>
<evidence type="ECO:0000256" key="13">
    <source>
        <dbReference type="ARBA" id="ARBA00023180"/>
    </source>
</evidence>
<evidence type="ECO:0000313" key="18">
    <source>
        <dbReference type="EMBL" id="KAF7279876.1"/>
    </source>
</evidence>
<dbReference type="GO" id="GO:0042383">
    <property type="term" value="C:sarcolemma"/>
    <property type="evidence" value="ECO:0007669"/>
    <property type="project" value="UniProtKB-SubCell"/>
</dbReference>
<evidence type="ECO:0000256" key="10">
    <source>
        <dbReference type="ARBA" id="ARBA00022989"/>
    </source>
</evidence>
<keyword evidence="8 17" id="KW-0812">Transmembrane</keyword>
<evidence type="ECO:0000256" key="5">
    <source>
        <dbReference type="ARBA" id="ARBA00015329"/>
    </source>
</evidence>
<evidence type="ECO:0000256" key="12">
    <source>
        <dbReference type="ARBA" id="ARBA00023157"/>
    </source>
</evidence>
<keyword evidence="7" id="KW-0963">Cytoplasm</keyword>
<evidence type="ECO:0000256" key="4">
    <source>
        <dbReference type="ARBA" id="ARBA00007574"/>
    </source>
</evidence>
<evidence type="ECO:0000256" key="2">
    <source>
        <dbReference type="ARBA" id="ARBA00004245"/>
    </source>
</evidence>
<dbReference type="AlphaFoldDB" id="A0A834IIF0"/>
<name>A0A834IIF0_RHYFE</name>
<dbReference type="InterPro" id="IPR006875">
    <property type="entry name" value="Sarcoglycan"/>
</dbReference>
<keyword evidence="6" id="KW-1003">Cell membrane</keyword>
<evidence type="ECO:0000256" key="8">
    <source>
        <dbReference type="ARBA" id="ARBA00022692"/>
    </source>
</evidence>
<accession>A0A834IIF0</accession>
<evidence type="ECO:0000256" key="7">
    <source>
        <dbReference type="ARBA" id="ARBA00022490"/>
    </source>
</evidence>
<evidence type="ECO:0000256" key="6">
    <source>
        <dbReference type="ARBA" id="ARBA00022475"/>
    </source>
</evidence>
<evidence type="ECO:0000256" key="9">
    <source>
        <dbReference type="ARBA" id="ARBA00022968"/>
    </source>
</evidence>
<keyword evidence="19" id="KW-1185">Reference proteome</keyword>
<feature type="transmembrane region" description="Helical" evidence="17">
    <location>
        <begin position="62"/>
        <end position="89"/>
    </location>
</feature>
<dbReference type="PANTHER" id="PTHR21142:SF2">
    <property type="entry name" value="BETA-SARCOGLYCAN"/>
    <property type="match status" value="1"/>
</dbReference>
<comment type="subcellular location">
    <subcellularLocation>
        <location evidence="3">Cell membrane</location>
        <location evidence="3">Sarcolemma</location>
        <topology evidence="3">Single-pass type II membrane protein</topology>
    </subcellularLocation>
    <subcellularLocation>
        <location evidence="2">Cytoplasm</location>
        <location evidence="2">Cytoskeleton</location>
    </subcellularLocation>
</comment>
<comment type="caution">
    <text evidence="18">The sequence shown here is derived from an EMBL/GenBank/DDBJ whole genome shotgun (WGS) entry which is preliminary data.</text>
</comment>
<evidence type="ECO:0000313" key="19">
    <source>
        <dbReference type="Proteomes" id="UP000625711"/>
    </source>
</evidence>
<keyword evidence="12" id="KW-1015">Disulfide bond</keyword>
<dbReference type="PANTHER" id="PTHR21142">
    <property type="entry name" value="SARCOGLYCANS"/>
    <property type="match status" value="1"/>
</dbReference>